<feature type="transmembrane region" description="Helical" evidence="7">
    <location>
        <begin position="193"/>
        <end position="211"/>
    </location>
</feature>
<feature type="transmembrane region" description="Helical" evidence="7">
    <location>
        <begin position="154"/>
        <end position="173"/>
    </location>
</feature>
<comment type="subcellular location">
    <subcellularLocation>
        <location evidence="1">Cell membrane</location>
        <topology evidence="1">Multi-pass membrane protein</topology>
    </subcellularLocation>
</comment>
<organism evidence="9 10">
    <name type="scientific">Dickeya fangzhongdai</name>
    <dbReference type="NCBI Taxonomy" id="1778540"/>
    <lineage>
        <taxon>Bacteria</taxon>
        <taxon>Pseudomonadati</taxon>
        <taxon>Pseudomonadota</taxon>
        <taxon>Gammaproteobacteria</taxon>
        <taxon>Enterobacterales</taxon>
        <taxon>Pectobacteriaceae</taxon>
        <taxon>Dickeya</taxon>
    </lineage>
</organism>
<evidence type="ECO:0000256" key="7">
    <source>
        <dbReference type="SAM" id="Phobius"/>
    </source>
</evidence>
<evidence type="ECO:0000256" key="4">
    <source>
        <dbReference type="ARBA" id="ARBA00022692"/>
    </source>
</evidence>
<dbReference type="Proteomes" id="UP000231901">
    <property type="component" value="Chromosome"/>
</dbReference>
<dbReference type="GeneID" id="66564310"/>
<feature type="domain" description="EamA" evidence="8">
    <location>
        <begin position="3"/>
        <end position="140"/>
    </location>
</feature>
<evidence type="ECO:0000256" key="3">
    <source>
        <dbReference type="ARBA" id="ARBA00022475"/>
    </source>
</evidence>
<dbReference type="OrthoDB" id="7216522at2"/>
<sequence>MLSGIFFALSAGLMWGLVFVAPLLVPDYPAMQLSTGRYLAFGLIVLPLAWIDRKRLLQLTRRDWLEAFKLAAVGNLLYYLFLTAAIQRIGVPITSMLIGTLPVVMAVSANLLYGRHDGRMPWRRLVPALLLIALGLLLVNMAELNGEAADVPAGRYLVGIALALLALVCWTWYPLRNARWLRQNPDRQPATWATAQGLATLPIALAGFILVNSYLAVTTPDFTLPFGPQPWRFLTLIAVIGLFSSWLGTLCWNAASQRLPTVLVGPLLVFETLSALAYTFILRQSWPPLMTAVGILCLIVGVIYAMRIKLEPVVTRHSPDMTGA</sequence>
<keyword evidence="6 7" id="KW-0472">Membrane</keyword>
<dbReference type="KEGG" id="dfn:CVE23_08175"/>
<name>A0A2K8QKD8_9GAMM</name>
<keyword evidence="10" id="KW-1185">Reference proteome</keyword>
<proteinExistence type="inferred from homology"/>
<evidence type="ECO:0000313" key="10">
    <source>
        <dbReference type="Proteomes" id="UP000231901"/>
    </source>
</evidence>
<feature type="transmembrane region" description="Helical" evidence="7">
    <location>
        <begin position="93"/>
        <end position="113"/>
    </location>
</feature>
<dbReference type="InterPro" id="IPR050638">
    <property type="entry name" value="AA-Vitamin_Transporters"/>
</dbReference>
<accession>A0A2K8QKD8</accession>
<feature type="transmembrane region" description="Helical" evidence="7">
    <location>
        <begin position="262"/>
        <end position="281"/>
    </location>
</feature>
<dbReference type="PANTHER" id="PTHR32322:SF2">
    <property type="entry name" value="EAMA DOMAIN-CONTAINING PROTEIN"/>
    <property type="match status" value="1"/>
</dbReference>
<dbReference type="InterPro" id="IPR037185">
    <property type="entry name" value="EmrE-like"/>
</dbReference>
<dbReference type="InterPro" id="IPR000620">
    <property type="entry name" value="EamA_dom"/>
</dbReference>
<dbReference type="AlphaFoldDB" id="A0A2K8QKD8"/>
<evidence type="ECO:0000256" key="1">
    <source>
        <dbReference type="ARBA" id="ARBA00004651"/>
    </source>
</evidence>
<feature type="transmembrane region" description="Helical" evidence="7">
    <location>
        <begin position="64"/>
        <end position="81"/>
    </location>
</feature>
<dbReference type="PANTHER" id="PTHR32322">
    <property type="entry name" value="INNER MEMBRANE TRANSPORTER"/>
    <property type="match status" value="1"/>
</dbReference>
<feature type="transmembrane region" description="Helical" evidence="7">
    <location>
        <begin position="231"/>
        <end position="255"/>
    </location>
</feature>
<comment type="similarity">
    <text evidence="2">Belongs to the EamA transporter family.</text>
</comment>
<keyword evidence="5 7" id="KW-1133">Transmembrane helix</keyword>
<evidence type="ECO:0000259" key="8">
    <source>
        <dbReference type="Pfam" id="PF00892"/>
    </source>
</evidence>
<reference evidence="10" key="1">
    <citation type="journal article" date="2018" name="Genome Announc.">
        <title>Complete genome sequence of a Dickeya fangzhongdai type strain causing bleeding canker of pear tree trunks.</title>
        <authorList>
            <person name="Zhao Y."/>
            <person name="Tian Y."/>
            <person name="Li X."/>
            <person name="Hu B."/>
        </authorList>
    </citation>
    <scope>NUCLEOTIDE SEQUENCE [LARGE SCALE GENOMIC DNA]</scope>
    <source>
        <strain evidence="10">DSM 101947</strain>
    </source>
</reference>
<dbReference type="EMBL" id="CP025003">
    <property type="protein sequence ID" value="ATZ93944.1"/>
    <property type="molecule type" value="Genomic_DNA"/>
</dbReference>
<dbReference type="GO" id="GO:0016020">
    <property type="term" value="C:membrane"/>
    <property type="evidence" value="ECO:0007669"/>
    <property type="project" value="UniProtKB-SubCell"/>
</dbReference>
<gene>
    <name evidence="9" type="ORF">CVE23_08175</name>
</gene>
<dbReference type="Pfam" id="PF00892">
    <property type="entry name" value="EamA"/>
    <property type="match status" value="1"/>
</dbReference>
<dbReference type="SUPFAM" id="SSF103481">
    <property type="entry name" value="Multidrug resistance efflux transporter EmrE"/>
    <property type="match status" value="1"/>
</dbReference>
<evidence type="ECO:0000256" key="2">
    <source>
        <dbReference type="ARBA" id="ARBA00007362"/>
    </source>
</evidence>
<keyword evidence="3" id="KW-1003">Cell membrane</keyword>
<protein>
    <submittedName>
        <fullName evidence="9">EamA/RhaT family transporter</fullName>
    </submittedName>
</protein>
<keyword evidence="4 7" id="KW-0812">Transmembrane</keyword>
<evidence type="ECO:0000313" key="9">
    <source>
        <dbReference type="EMBL" id="ATZ93944.1"/>
    </source>
</evidence>
<evidence type="ECO:0000256" key="6">
    <source>
        <dbReference type="ARBA" id="ARBA00023136"/>
    </source>
</evidence>
<feature type="transmembrane region" description="Helical" evidence="7">
    <location>
        <begin position="36"/>
        <end position="52"/>
    </location>
</feature>
<feature type="transmembrane region" description="Helical" evidence="7">
    <location>
        <begin position="287"/>
        <end position="306"/>
    </location>
</feature>
<evidence type="ECO:0000256" key="5">
    <source>
        <dbReference type="ARBA" id="ARBA00022989"/>
    </source>
</evidence>
<dbReference type="RefSeq" id="WP_049854959.1">
    <property type="nucleotide sequence ID" value="NZ_BMJF01000008.1"/>
</dbReference>
<feature type="transmembrane region" description="Helical" evidence="7">
    <location>
        <begin position="125"/>
        <end position="142"/>
    </location>
</feature>